<sequence>MFCLQSYYLKIQTILRPMSSSSVHETQMESDADGDRDGHGDGDGDGDGNGDGNGDPTVFTRIERLVTITIFVGPTFSPDTAIMTGRPVRVKTEAVHAAMRRWLWSLWTLKSSDDMAEERI</sequence>
<feature type="region of interest" description="Disordered" evidence="1">
    <location>
        <begin position="20"/>
        <end position="57"/>
    </location>
</feature>
<organism evidence="2 3">
    <name type="scientific">Chara braunii</name>
    <name type="common">Braun's stonewort</name>
    <dbReference type="NCBI Taxonomy" id="69332"/>
    <lineage>
        <taxon>Eukaryota</taxon>
        <taxon>Viridiplantae</taxon>
        <taxon>Streptophyta</taxon>
        <taxon>Charophyceae</taxon>
        <taxon>Charales</taxon>
        <taxon>Characeae</taxon>
        <taxon>Chara</taxon>
    </lineage>
</organism>
<proteinExistence type="predicted"/>
<dbReference type="EMBL" id="BFEA01000110">
    <property type="protein sequence ID" value="GBG69147.1"/>
    <property type="molecule type" value="Genomic_DNA"/>
</dbReference>
<gene>
    <name evidence="2" type="ORF">CBR_g3846</name>
</gene>
<evidence type="ECO:0000256" key="1">
    <source>
        <dbReference type="SAM" id="MobiDB-lite"/>
    </source>
</evidence>
<reference evidence="2 3" key="1">
    <citation type="journal article" date="2018" name="Cell">
        <title>The Chara Genome: Secondary Complexity and Implications for Plant Terrestrialization.</title>
        <authorList>
            <person name="Nishiyama T."/>
            <person name="Sakayama H."/>
            <person name="Vries J.D."/>
            <person name="Buschmann H."/>
            <person name="Saint-Marcoux D."/>
            <person name="Ullrich K.K."/>
            <person name="Haas F.B."/>
            <person name="Vanderstraeten L."/>
            <person name="Becker D."/>
            <person name="Lang D."/>
            <person name="Vosolsobe S."/>
            <person name="Rombauts S."/>
            <person name="Wilhelmsson P.K.I."/>
            <person name="Janitza P."/>
            <person name="Kern R."/>
            <person name="Heyl A."/>
            <person name="Rumpler F."/>
            <person name="Villalobos L.I.A.C."/>
            <person name="Clay J.M."/>
            <person name="Skokan R."/>
            <person name="Toyoda A."/>
            <person name="Suzuki Y."/>
            <person name="Kagoshima H."/>
            <person name="Schijlen E."/>
            <person name="Tajeshwar N."/>
            <person name="Catarino B."/>
            <person name="Hetherington A.J."/>
            <person name="Saltykova A."/>
            <person name="Bonnot C."/>
            <person name="Breuninger H."/>
            <person name="Symeonidi A."/>
            <person name="Radhakrishnan G.V."/>
            <person name="Van Nieuwerburgh F."/>
            <person name="Deforce D."/>
            <person name="Chang C."/>
            <person name="Karol K.G."/>
            <person name="Hedrich R."/>
            <person name="Ulvskov P."/>
            <person name="Glockner G."/>
            <person name="Delwiche C.F."/>
            <person name="Petrasek J."/>
            <person name="Van de Peer Y."/>
            <person name="Friml J."/>
            <person name="Beilby M."/>
            <person name="Dolan L."/>
            <person name="Kohara Y."/>
            <person name="Sugano S."/>
            <person name="Fujiyama A."/>
            <person name="Delaux P.-M."/>
            <person name="Quint M."/>
            <person name="TheiBen G."/>
            <person name="Hagemann M."/>
            <person name="Harholt J."/>
            <person name="Dunand C."/>
            <person name="Zachgo S."/>
            <person name="Langdale J."/>
            <person name="Maumus F."/>
            <person name="Straeten D.V.D."/>
            <person name="Gould S.B."/>
            <person name="Rensing S.A."/>
        </authorList>
    </citation>
    <scope>NUCLEOTIDE SEQUENCE [LARGE SCALE GENOMIC DNA]</scope>
    <source>
        <strain evidence="2 3">S276</strain>
    </source>
</reference>
<comment type="caution">
    <text evidence="2">The sequence shown here is derived from an EMBL/GenBank/DDBJ whole genome shotgun (WGS) entry which is preliminary data.</text>
</comment>
<dbReference type="AlphaFoldDB" id="A0A388KGM4"/>
<dbReference type="Proteomes" id="UP000265515">
    <property type="component" value="Unassembled WGS sequence"/>
</dbReference>
<feature type="compositionally biased region" description="Basic and acidic residues" evidence="1">
    <location>
        <begin position="33"/>
        <end position="42"/>
    </location>
</feature>
<keyword evidence="3" id="KW-1185">Reference proteome</keyword>
<evidence type="ECO:0000313" key="3">
    <source>
        <dbReference type="Proteomes" id="UP000265515"/>
    </source>
</evidence>
<accession>A0A388KGM4</accession>
<dbReference type="Gramene" id="GBG69147">
    <property type="protein sequence ID" value="GBG69147"/>
    <property type="gene ID" value="CBR_g3846"/>
</dbReference>
<evidence type="ECO:0000313" key="2">
    <source>
        <dbReference type="EMBL" id="GBG69147.1"/>
    </source>
</evidence>
<name>A0A388KGM4_CHABU</name>
<protein>
    <submittedName>
        <fullName evidence="2">Uncharacterized protein</fullName>
    </submittedName>
</protein>